<dbReference type="GO" id="GO:0006338">
    <property type="term" value="P:chromatin remodeling"/>
    <property type="evidence" value="ECO:0000318"/>
    <property type="project" value="GO_Central"/>
</dbReference>
<dbReference type="SUPFAM" id="SSF46689">
    <property type="entry name" value="Homeodomain-like"/>
    <property type="match status" value="1"/>
</dbReference>
<dbReference type="PROSITE" id="PS01359">
    <property type="entry name" value="ZF_PHD_1"/>
    <property type="match status" value="1"/>
</dbReference>
<dbReference type="InterPro" id="IPR001965">
    <property type="entry name" value="Znf_PHD"/>
</dbReference>
<evidence type="ECO:0000259" key="6">
    <source>
        <dbReference type="PROSITE" id="PS50016"/>
    </source>
</evidence>
<keyword evidence="8" id="KW-1185">Reference proteome</keyword>
<dbReference type="GO" id="GO:0005634">
    <property type="term" value="C:nucleus"/>
    <property type="evidence" value="ECO:0000318"/>
    <property type="project" value="GO_Central"/>
</dbReference>
<proteinExistence type="predicted"/>
<feature type="compositionally biased region" description="Polar residues" evidence="5">
    <location>
        <begin position="220"/>
        <end position="230"/>
    </location>
</feature>
<feature type="domain" description="PHD-type" evidence="6">
    <location>
        <begin position="61"/>
        <end position="108"/>
    </location>
</feature>
<dbReference type="eggNOG" id="KOG0383">
    <property type="taxonomic scope" value="Eukaryota"/>
</dbReference>
<dbReference type="GO" id="GO:0003682">
    <property type="term" value="F:chromatin binding"/>
    <property type="evidence" value="ECO:0000318"/>
    <property type="project" value="GO_Central"/>
</dbReference>
<dbReference type="SUPFAM" id="SSF57903">
    <property type="entry name" value="FYVE/PHD zinc finger"/>
    <property type="match status" value="1"/>
</dbReference>
<feature type="compositionally biased region" description="Basic and acidic residues" evidence="5">
    <location>
        <begin position="1"/>
        <end position="18"/>
    </location>
</feature>
<name>B9RHW1_RICCO</name>
<dbReference type="GO" id="GO:0140658">
    <property type="term" value="F:ATP-dependent chromatin remodeler activity"/>
    <property type="evidence" value="ECO:0000318"/>
    <property type="project" value="GO_Central"/>
</dbReference>
<dbReference type="GO" id="GO:0000785">
    <property type="term" value="C:chromatin"/>
    <property type="evidence" value="ECO:0000318"/>
    <property type="project" value="GO_Central"/>
</dbReference>
<keyword evidence="2 4" id="KW-0863">Zinc-finger</keyword>
<feature type="region of interest" description="Disordered" evidence="5">
    <location>
        <begin position="1"/>
        <end position="33"/>
    </location>
</feature>
<dbReference type="GO" id="GO:0016887">
    <property type="term" value="F:ATP hydrolysis activity"/>
    <property type="evidence" value="ECO:0000318"/>
    <property type="project" value="GO_Central"/>
</dbReference>
<evidence type="ECO:0000313" key="8">
    <source>
        <dbReference type="Proteomes" id="UP000008311"/>
    </source>
</evidence>
<evidence type="ECO:0000256" key="2">
    <source>
        <dbReference type="ARBA" id="ARBA00022771"/>
    </source>
</evidence>
<dbReference type="InterPro" id="IPR011011">
    <property type="entry name" value="Znf_FYVE_PHD"/>
</dbReference>
<dbReference type="SMART" id="SM00249">
    <property type="entry name" value="PHD"/>
    <property type="match status" value="1"/>
</dbReference>
<accession>B9RHW1</accession>
<feature type="compositionally biased region" description="Acidic residues" evidence="5">
    <location>
        <begin position="210"/>
        <end position="219"/>
    </location>
</feature>
<evidence type="ECO:0000313" key="7">
    <source>
        <dbReference type="EMBL" id="EEF48733.1"/>
    </source>
</evidence>
<dbReference type="Gene3D" id="1.10.10.60">
    <property type="entry name" value="Homeodomain-like"/>
    <property type="match status" value="1"/>
</dbReference>
<evidence type="ECO:0000256" key="5">
    <source>
        <dbReference type="SAM" id="MobiDB-lite"/>
    </source>
</evidence>
<evidence type="ECO:0000256" key="4">
    <source>
        <dbReference type="PROSITE-ProRule" id="PRU00146"/>
    </source>
</evidence>
<dbReference type="InterPro" id="IPR019786">
    <property type="entry name" value="Zinc_finger_PHD-type_CS"/>
</dbReference>
<evidence type="ECO:0000256" key="3">
    <source>
        <dbReference type="ARBA" id="ARBA00022833"/>
    </source>
</evidence>
<dbReference type="EMBL" id="EQ973781">
    <property type="protein sequence ID" value="EEF48733.1"/>
    <property type="molecule type" value="Genomic_DNA"/>
</dbReference>
<keyword evidence="1" id="KW-0479">Metal-binding</keyword>
<dbReference type="GO" id="GO:0042393">
    <property type="term" value="F:histone binding"/>
    <property type="evidence" value="ECO:0000318"/>
    <property type="project" value="GO_Central"/>
</dbReference>
<dbReference type="GO" id="GO:0003677">
    <property type="term" value="F:DNA binding"/>
    <property type="evidence" value="ECO:0000318"/>
    <property type="project" value="GO_Central"/>
</dbReference>
<feature type="compositionally biased region" description="Polar residues" evidence="5">
    <location>
        <begin position="195"/>
        <end position="209"/>
    </location>
</feature>
<dbReference type="CDD" id="cd11660">
    <property type="entry name" value="SANT_TRF"/>
    <property type="match status" value="1"/>
</dbReference>
<feature type="region of interest" description="Disordered" evidence="5">
    <location>
        <begin position="160"/>
        <end position="243"/>
    </location>
</feature>
<gene>
    <name evidence="7" type="ORF">RCOM_1574050</name>
</gene>
<dbReference type="Proteomes" id="UP000008311">
    <property type="component" value="Unassembled WGS sequence"/>
</dbReference>
<dbReference type="PANTHER" id="PTHR24102:SF28">
    <property type="entry name" value="PHD-TYPE DOMAIN-CONTAINING PROTEIN"/>
    <property type="match status" value="1"/>
</dbReference>
<organism evidence="7 8">
    <name type="scientific">Ricinus communis</name>
    <name type="common">Castor bean</name>
    <dbReference type="NCBI Taxonomy" id="3988"/>
    <lineage>
        <taxon>Eukaryota</taxon>
        <taxon>Viridiplantae</taxon>
        <taxon>Streptophyta</taxon>
        <taxon>Embryophyta</taxon>
        <taxon>Tracheophyta</taxon>
        <taxon>Spermatophyta</taxon>
        <taxon>Magnoliopsida</taxon>
        <taxon>eudicotyledons</taxon>
        <taxon>Gunneridae</taxon>
        <taxon>Pentapetalae</taxon>
        <taxon>rosids</taxon>
        <taxon>fabids</taxon>
        <taxon>Malpighiales</taxon>
        <taxon>Euphorbiaceae</taxon>
        <taxon>Acalyphoideae</taxon>
        <taxon>Acalypheae</taxon>
        <taxon>Ricinus</taxon>
    </lineage>
</organism>
<dbReference type="PROSITE" id="PS50016">
    <property type="entry name" value="ZF_PHD_2"/>
    <property type="match status" value="1"/>
</dbReference>
<dbReference type="AlphaFoldDB" id="B9RHW1"/>
<dbReference type="InterPro" id="IPR009057">
    <property type="entry name" value="Homeodomain-like_sf"/>
</dbReference>
<dbReference type="GO" id="GO:0008270">
    <property type="term" value="F:zinc ion binding"/>
    <property type="evidence" value="ECO:0007669"/>
    <property type="project" value="UniProtKB-KW"/>
</dbReference>
<protein>
    <recommendedName>
        <fullName evidence="6">PHD-type domain-containing protein</fullName>
    </recommendedName>
</protein>
<dbReference type="InParanoid" id="B9RHW1"/>
<keyword evidence="3" id="KW-0862">Zinc</keyword>
<dbReference type="STRING" id="3988.B9RHW1"/>
<dbReference type="Gene3D" id="3.30.40.10">
    <property type="entry name" value="Zinc/RING finger domain, C3HC4 (zinc finger)"/>
    <property type="match status" value="1"/>
</dbReference>
<evidence type="ECO:0000256" key="1">
    <source>
        <dbReference type="ARBA" id="ARBA00022723"/>
    </source>
</evidence>
<reference evidence="8" key="1">
    <citation type="journal article" date="2010" name="Nat. Biotechnol.">
        <title>Draft genome sequence of the oilseed species Ricinus communis.</title>
        <authorList>
            <person name="Chan A.P."/>
            <person name="Crabtree J."/>
            <person name="Zhao Q."/>
            <person name="Lorenzi H."/>
            <person name="Orvis J."/>
            <person name="Puiu D."/>
            <person name="Melake-Berhan A."/>
            <person name="Jones K.M."/>
            <person name="Redman J."/>
            <person name="Chen G."/>
            <person name="Cahoon E.B."/>
            <person name="Gedil M."/>
            <person name="Stanke M."/>
            <person name="Haas B.J."/>
            <person name="Wortman J.R."/>
            <person name="Fraser-Liggett C.M."/>
            <person name="Ravel J."/>
            <person name="Rabinowicz P.D."/>
        </authorList>
    </citation>
    <scope>NUCLEOTIDE SEQUENCE [LARGE SCALE GENOMIC DNA]</scope>
    <source>
        <strain evidence="8">cv. Hale</strain>
    </source>
</reference>
<feature type="region of interest" description="Disordered" evidence="5">
    <location>
        <begin position="580"/>
        <end position="602"/>
    </location>
</feature>
<dbReference type="PANTHER" id="PTHR24102">
    <property type="entry name" value="PHD FINGER PROTEIN"/>
    <property type="match status" value="1"/>
</dbReference>
<sequence>MHSTARNREIIDSEERNNQKTKFRPCGESRSKSCETSASHKVNKFNSFDLPPRRIGDDGHYYECVICDNGGDLLCCDTCPGTYHLQCLTPPLELVPSGNWQCENCCQAADLLTPLKYLEGLKRNASNENATNHVGDQKETETSTAVNEIKVYRRRVRKKDVELEDNHPRKLTRVNDSSEIANEDQKDIPAIDTSGLFNPSSIKSDQSAEQADEILENDDLSASRSLQPKESNQKPVEEQGGETVYRAGNINVCTNSPKTDQYDKLWILRDVMQESMNGQHFKQASYCDVKQDNVGRDLQQALHPYYTESGKAKKEKFARLRARQKQKLALRCRSRGLISSSGIVGQEPLVQLRRELGEAAKEKKTSIDKLLYKTSDQFHGHSNCFQNLPITTDPRRWQTKFVGNYPGCSSHQADAGCSPRIGMSYQKSSNPDVSLQMLIPPAISIGENGRPWMNSASNLSSTSQLSGCMTEMSRNLRKDEAMVDVWLEEELDSLWIGVRRHGPGNWERMLRDPSLSFSKHKTIEDLSQRWKKERLRILNPGILRFPRNQLPSSRGNRAQPNLLLGGLINIANVKIDQEVSRNSGQVHRHEGKELSSEGTISD</sequence>
<dbReference type="CDD" id="cd15539">
    <property type="entry name" value="PHD1_AIRE"/>
    <property type="match status" value="1"/>
</dbReference>
<dbReference type="InterPro" id="IPR019787">
    <property type="entry name" value="Znf_PHD-finger"/>
</dbReference>
<dbReference type="InterPro" id="IPR013083">
    <property type="entry name" value="Znf_RING/FYVE/PHD"/>
</dbReference>
<dbReference type="Pfam" id="PF00628">
    <property type="entry name" value="PHD"/>
    <property type="match status" value="1"/>
</dbReference>